<dbReference type="PANTHER" id="PTHR32258:SF6">
    <property type="entry name" value="PROTEIN NETWORKED 1A"/>
    <property type="match status" value="1"/>
</dbReference>
<feature type="coiled-coil region" evidence="3">
    <location>
        <begin position="554"/>
        <end position="588"/>
    </location>
</feature>
<name>A0A6P8DKN6_PUNGR</name>
<dbReference type="Proteomes" id="UP000515151">
    <property type="component" value="Chromosome 5"/>
</dbReference>
<evidence type="ECO:0000256" key="1">
    <source>
        <dbReference type="ARBA" id="ARBA00023054"/>
    </source>
</evidence>
<feature type="compositionally biased region" description="Polar residues" evidence="4">
    <location>
        <begin position="1468"/>
        <end position="1479"/>
    </location>
</feature>
<feature type="coiled-coil region" evidence="3">
    <location>
        <begin position="498"/>
        <end position="525"/>
    </location>
</feature>
<dbReference type="PROSITE" id="PS51774">
    <property type="entry name" value="NAB"/>
    <property type="match status" value="1"/>
</dbReference>
<evidence type="ECO:0000259" key="5">
    <source>
        <dbReference type="PROSITE" id="PS51774"/>
    </source>
</evidence>
<feature type="coiled-coil region" evidence="3">
    <location>
        <begin position="975"/>
        <end position="1051"/>
    </location>
</feature>
<dbReference type="GeneID" id="116208556"/>
<reference evidence="6" key="1">
    <citation type="journal article" date="2020" name="Plant Biotechnol. J.">
        <title>The pomegranate (Punica granatum L.) draft genome dissects genetic divergence between soft- and hard-seeded cultivars.</title>
        <authorList>
            <person name="Luo X."/>
            <person name="Li H."/>
            <person name="Wu Z."/>
            <person name="Yao W."/>
            <person name="Zhao P."/>
            <person name="Cao D."/>
            <person name="Yu H."/>
            <person name="Li K."/>
            <person name="Poudel K."/>
            <person name="Zhao D."/>
            <person name="Zhang F."/>
            <person name="Xia X."/>
            <person name="Chen L."/>
            <person name="Wang Q."/>
            <person name="Jing D."/>
            <person name="Cao S."/>
        </authorList>
    </citation>
    <scope>NUCLEOTIDE SEQUENCE [LARGE SCALE GENOMIC DNA]</scope>
    <source>
        <strain evidence="6">cv. Tunisia</strain>
    </source>
</reference>
<evidence type="ECO:0000313" key="6">
    <source>
        <dbReference type="Proteomes" id="UP000515151"/>
    </source>
</evidence>
<evidence type="ECO:0000256" key="4">
    <source>
        <dbReference type="SAM" id="MobiDB-lite"/>
    </source>
</evidence>
<feature type="coiled-coil region" evidence="3">
    <location>
        <begin position="176"/>
        <end position="448"/>
    </location>
</feature>
<dbReference type="InterPro" id="IPR051861">
    <property type="entry name" value="NET_actin-binding_domain"/>
</dbReference>
<proteinExistence type="inferred from homology"/>
<dbReference type="PANTHER" id="PTHR32258">
    <property type="entry name" value="PROTEIN NETWORKED 4A"/>
    <property type="match status" value="1"/>
</dbReference>
<keyword evidence="6" id="KW-1185">Reference proteome</keyword>
<feature type="compositionally biased region" description="Low complexity" evidence="4">
    <location>
        <begin position="111"/>
        <end position="122"/>
    </location>
</feature>
<gene>
    <name evidence="7" type="primary">LOC116208556</name>
</gene>
<accession>A0A6P8DKN6</accession>
<feature type="coiled-coil region" evidence="3">
    <location>
        <begin position="1094"/>
        <end position="1258"/>
    </location>
</feature>
<organism evidence="6 7">
    <name type="scientific">Punica granatum</name>
    <name type="common">Pomegranate</name>
    <dbReference type="NCBI Taxonomy" id="22663"/>
    <lineage>
        <taxon>Eukaryota</taxon>
        <taxon>Viridiplantae</taxon>
        <taxon>Streptophyta</taxon>
        <taxon>Embryophyta</taxon>
        <taxon>Tracheophyta</taxon>
        <taxon>Spermatophyta</taxon>
        <taxon>Magnoliopsida</taxon>
        <taxon>eudicotyledons</taxon>
        <taxon>Gunneridae</taxon>
        <taxon>Pentapetalae</taxon>
        <taxon>rosids</taxon>
        <taxon>malvids</taxon>
        <taxon>Myrtales</taxon>
        <taxon>Lythraceae</taxon>
        <taxon>Punica</taxon>
    </lineage>
</organism>
<dbReference type="Gene3D" id="1.20.1270.60">
    <property type="entry name" value="Arfaptin homology (AH) domain/BAR domain"/>
    <property type="match status" value="1"/>
</dbReference>
<dbReference type="GO" id="GO:0051015">
    <property type="term" value="F:actin filament binding"/>
    <property type="evidence" value="ECO:0007669"/>
    <property type="project" value="TreeGrafter"/>
</dbReference>
<dbReference type="Pfam" id="PF07765">
    <property type="entry name" value="KIP1"/>
    <property type="match status" value="1"/>
</dbReference>
<feature type="domain" description="NAB" evidence="5">
    <location>
        <begin position="13"/>
        <end position="93"/>
    </location>
</feature>
<dbReference type="OrthoDB" id="10255522at2759"/>
<evidence type="ECO:0000313" key="7">
    <source>
        <dbReference type="RefSeq" id="XP_031397912.1"/>
    </source>
</evidence>
<feature type="region of interest" description="Disordered" evidence="4">
    <location>
        <begin position="1442"/>
        <end position="1500"/>
    </location>
</feature>
<feature type="coiled-coil region" evidence="3">
    <location>
        <begin position="648"/>
        <end position="703"/>
    </location>
</feature>
<feature type="region of interest" description="Disordered" evidence="4">
    <location>
        <begin position="108"/>
        <end position="156"/>
    </location>
</feature>
<feature type="compositionally biased region" description="Basic and acidic residues" evidence="4">
    <location>
        <begin position="1442"/>
        <end position="1453"/>
    </location>
</feature>
<dbReference type="InterPro" id="IPR027267">
    <property type="entry name" value="AH/BAR_dom_sf"/>
</dbReference>
<feature type="coiled-coil region" evidence="3">
    <location>
        <begin position="739"/>
        <end position="837"/>
    </location>
</feature>
<keyword evidence="1 3" id="KW-0175">Coiled coil</keyword>
<sequence>MATLLHSESRRLYSWWWSSHISPKNSKWLQENLTDMDTKVKAMIKLIEEDADSFARRAEMYYKRRPELMKLVEEFYRAYRALAERYNHATVELRLAHRTMAEAFPDQVPYSLSDESPSNSSSGPDAEPHTPEMPHPIRPFLDPEGSDSGSTKKGLKQVHDMFESEDAVHQSFQQGLSQLSHENKNLKTKVVSESERASRAEVEVQTLKSILSQMQAEKDSILAEYEKSLEKLSNLKGELNCAQEHVEGLDERAGKAEIEIKILKEALAKLETERDMSLLKYNESLKKISNLELMLEKAESQTQNLKHELSRLETEREAGLLQYHQCLETISALESKISLAELDARKLSEQANEAERRVLELGEAVKKLNEEKEAVACLYKQCLETLGEMEAELSRFQEEAKRLNSEIMIGAEKLKSAEEKRSLLEKSNRSLQCEAENLAKKIEMKDQELLHKDEKLEKLQSSMKDGHMRFNHVDASLQTLQKLYYESQEEQRALALEIRSGLQMLKDLEARKLALEEEIQRVKEENCSLSEINSASTLSEKNLREELCSLKEMKKKLEEDFAAQAEQCNALQREINQLREEITGLNGSYGLLLLQVEELRDENTELRGGQKHDEEERETLHDKLKIMDEISEKNSALERSLCELNGALRESREMVKQLQESCQSLEGEKSTLVTDKATLLSQLQKITEDMQKLLEKNASLECSLSAGRAEVEGLREKSRRVDEFCQLVINEKSNLLTDRSCLASQLENVERRLSNLVRRFENMEEKCSRLEKEKETTLNQVEELRGYLGLEKQERTTYIQSSETRLAGLESHVKFLQEEIRLRKKEFEEEVEKAVNSQLEIFILQKFVEDLEEKNLSLLFECQKQVEASKLSNKLITELESENLEQQVEVEMLSDEVGRLRTGIYQVFRALQIDPQIWYRDEVGKANTEKVPLLHILDKIENMKSSLLRNKDEKLSLLIENSLLLTVLGQVRVEGEELETGKKSVEKELEKITAEYFLVEKEKTELLEENELLKLQITGGGEREKELQYDLQNLSEQLDKWQHENLEIVKENRVLHEKMCLTEEENRALLKENDEIFREAVTAGNLSVVYKSLVEEEECEIKTLSEDLQELYEINRRLREEVRNLKDQLGVKGEENLCLVRSVEKLSGELHEVNDLNDQLNHQIVMGNDFLREKARELSEVENKLERSQCSTTELCRTVQELSREHEESKKGRRDREEEIERLLEANRELELEISRLREEVEERRAREESLSSELLERSNENELWESEASSFYFDLQISGVREVLLENKVHELTEICENLKNSGGEEIEHMKERVGFLEREIGGLKSQLSAYIPVISSLRDDMPSLKQNALLWRQLCAEGKLEKKDVEERANRICENHQELGEDQSAAIQAGISNLQRMHSRIEAVEKAVMEEMGRLKMERVEDPRTSVEETKDELLNGKVVTRDETKNEVPRSRTGLLMKDIPLDQVSDSSFSGTSQRNLRDSDPLPDSSRASTATEITEQKKSEDLFLELQFEKELGVDKLELSNSRELEKEVYRRKILERLVSDAQKLSSIRTNVEDIKEEVDASKGSRKKKNANLEAVKTQLQEVEDAVVQLMVINDHLTKDIDGSRSSVDGSGPPAEVDELGGAVHEKKVREQAKRESEKIGRLQFEVQNIQYILVKMEDEKKSKGKNRFSRSGTGVLLRDFIYSGRRNSERKLKKGCFCGCSRTSTKGD</sequence>
<evidence type="ECO:0000256" key="2">
    <source>
        <dbReference type="ARBA" id="ARBA00038006"/>
    </source>
</evidence>
<comment type="similarity">
    <text evidence="2">Belongs to the NET family.</text>
</comment>
<evidence type="ECO:0000256" key="3">
    <source>
        <dbReference type="SAM" id="Coils"/>
    </source>
</evidence>
<dbReference type="GO" id="GO:0005886">
    <property type="term" value="C:plasma membrane"/>
    <property type="evidence" value="ECO:0007669"/>
    <property type="project" value="TreeGrafter"/>
</dbReference>
<dbReference type="RefSeq" id="XP_031397912.1">
    <property type="nucleotide sequence ID" value="XM_031542052.1"/>
</dbReference>
<protein>
    <submittedName>
        <fullName evidence="7">Protein NETWORKED 1A</fullName>
    </submittedName>
</protein>
<dbReference type="InterPro" id="IPR011684">
    <property type="entry name" value="NAB"/>
</dbReference>
<reference evidence="7" key="2">
    <citation type="submission" date="2025-08" db="UniProtKB">
        <authorList>
            <consortium name="RefSeq"/>
        </authorList>
    </citation>
    <scope>IDENTIFICATION</scope>
    <source>
        <tissue evidence="7">Leaf</tissue>
    </source>
</reference>